<keyword evidence="7" id="KW-1185">Reference proteome</keyword>
<protein>
    <recommendedName>
        <fullName evidence="5">DUF4349 domain-containing protein</fullName>
    </recommendedName>
</protein>
<dbReference type="RefSeq" id="WP_284239000.1">
    <property type="nucleotide sequence ID" value="NZ_BSSQ01000011.1"/>
</dbReference>
<proteinExistence type="predicted"/>
<feature type="region of interest" description="Disordered" evidence="2">
    <location>
        <begin position="30"/>
        <end position="77"/>
    </location>
</feature>
<evidence type="ECO:0000313" key="6">
    <source>
        <dbReference type="EMBL" id="GLX68254.1"/>
    </source>
</evidence>
<evidence type="ECO:0000256" key="4">
    <source>
        <dbReference type="SAM" id="SignalP"/>
    </source>
</evidence>
<feature type="chain" id="PRO_5046459027" description="DUF4349 domain-containing protein" evidence="4">
    <location>
        <begin position="28"/>
        <end position="349"/>
    </location>
</feature>
<accession>A0ABQ6GBB0</accession>
<feature type="region of interest" description="Disordered" evidence="2">
    <location>
        <begin position="323"/>
        <end position="349"/>
    </location>
</feature>
<feature type="signal peptide" evidence="4">
    <location>
        <begin position="1"/>
        <end position="27"/>
    </location>
</feature>
<dbReference type="InterPro" id="IPR025645">
    <property type="entry name" value="DUF4349"/>
</dbReference>
<feature type="domain" description="DUF4349" evidence="5">
    <location>
        <begin position="98"/>
        <end position="311"/>
    </location>
</feature>
<feature type="transmembrane region" description="Helical" evidence="3">
    <location>
        <begin position="289"/>
        <end position="313"/>
    </location>
</feature>
<dbReference type="Pfam" id="PF14257">
    <property type="entry name" value="DUF4349"/>
    <property type="match status" value="1"/>
</dbReference>
<gene>
    <name evidence="6" type="ORF">MU1_25990</name>
</gene>
<evidence type="ECO:0000256" key="2">
    <source>
        <dbReference type="SAM" id="MobiDB-lite"/>
    </source>
</evidence>
<feature type="coiled-coil region" evidence="1">
    <location>
        <begin position="214"/>
        <end position="241"/>
    </location>
</feature>
<dbReference type="Proteomes" id="UP001157114">
    <property type="component" value="Unassembled WGS sequence"/>
</dbReference>
<evidence type="ECO:0000313" key="7">
    <source>
        <dbReference type="Proteomes" id="UP001157114"/>
    </source>
</evidence>
<sequence>MRNKTKWYTFLLMIMALALILGGCSEASSNMDSKGNGGTNSATTGATEQMSVSENKAVTATEGAAASSAEAPSAVGGSADGGSVGEIAAEGTGTGLNQKLIYKANLTIEAVDYDKAATALRNAIHQASGYILQFQDGQYNGEKSSTYTIKVPAAGFMDFIDRLDGIEHKKFERQISGTDVTEEYVDLQSRLKAQQVVEQRLLAFMDKATKADDLVKFSEQLATVQENIERLKGRIRYLDNNVSYSTIELRLYQPEAGADTKSVEDGLGGKMSQALNDSVDAMVTVLQGLLIFVAGALPILLLVAIIGLPIYWLRGRHRSKQSFRAHVKPPIAPTAKEDGQEEDPDQPKG</sequence>
<keyword evidence="3" id="KW-0472">Membrane</keyword>
<evidence type="ECO:0000256" key="3">
    <source>
        <dbReference type="SAM" id="Phobius"/>
    </source>
</evidence>
<evidence type="ECO:0000259" key="5">
    <source>
        <dbReference type="Pfam" id="PF14257"/>
    </source>
</evidence>
<name>A0ABQ6GBB0_9BACL</name>
<evidence type="ECO:0000256" key="1">
    <source>
        <dbReference type="SAM" id="Coils"/>
    </source>
</evidence>
<dbReference type="PROSITE" id="PS51257">
    <property type="entry name" value="PROKAR_LIPOPROTEIN"/>
    <property type="match status" value="1"/>
</dbReference>
<keyword evidence="4" id="KW-0732">Signal</keyword>
<dbReference type="EMBL" id="BSSQ01000011">
    <property type="protein sequence ID" value="GLX68254.1"/>
    <property type="molecule type" value="Genomic_DNA"/>
</dbReference>
<keyword evidence="3" id="KW-1133">Transmembrane helix</keyword>
<organism evidence="6 7">
    <name type="scientific">Paenibacillus glycanilyticus</name>
    <dbReference type="NCBI Taxonomy" id="126569"/>
    <lineage>
        <taxon>Bacteria</taxon>
        <taxon>Bacillati</taxon>
        <taxon>Bacillota</taxon>
        <taxon>Bacilli</taxon>
        <taxon>Bacillales</taxon>
        <taxon>Paenibacillaceae</taxon>
        <taxon>Paenibacillus</taxon>
    </lineage>
</organism>
<comment type="caution">
    <text evidence="6">The sequence shown here is derived from an EMBL/GenBank/DDBJ whole genome shotgun (WGS) entry which is preliminary data.</text>
</comment>
<keyword evidence="3" id="KW-0812">Transmembrane</keyword>
<reference evidence="6 7" key="1">
    <citation type="submission" date="2023-03" db="EMBL/GenBank/DDBJ databases">
        <title>Draft genome sequence of the bacteria which degrade cell wall of Tricholomamatutake.</title>
        <authorList>
            <person name="Konishi Y."/>
            <person name="Fukuta Y."/>
            <person name="Shirasaka N."/>
        </authorList>
    </citation>
    <scope>NUCLEOTIDE SEQUENCE [LARGE SCALE GENOMIC DNA]</scope>
    <source>
        <strain evidence="7">mu1</strain>
    </source>
</reference>
<feature type="compositionally biased region" description="Acidic residues" evidence="2">
    <location>
        <begin position="339"/>
        <end position="349"/>
    </location>
</feature>
<keyword evidence="1" id="KW-0175">Coiled coil</keyword>
<feature type="compositionally biased region" description="Low complexity" evidence="2">
    <location>
        <begin position="57"/>
        <end position="77"/>
    </location>
</feature>